<evidence type="ECO:0000256" key="2">
    <source>
        <dbReference type="SAM" id="SignalP"/>
    </source>
</evidence>
<dbReference type="GO" id="GO:0005615">
    <property type="term" value="C:extracellular space"/>
    <property type="evidence" value="ECO:0007669"/>
    <property type="project" value="TreeGrafter"/>
</dbReference>
<accession>A0A8S1J3I5</accession>
<feature type="domain" description="FAS1" evidence="3">
    <location>
        <begin position="195"/>
        <end position="337"/>
    </location>
</feature>
<gene>
    <name evidence="4" type="ORF">OSTQU699_LOCUS7358</name>
</gene>
<dbReference type="Proteomes" id="UP000708148">
    <property type="component" value="Unassembled WGS sequence"/>
</dbReference>
<feature type="region of interest" description="Disordered" evidence="1">
    <location>
        <begin position="345"/>
        <end position="369"/>
    </location>
</feature>
<protein>
    <recommendedName>
        <fullName evidence="3">FAS1 domain-containing protein</fullName>
    </recommendedName>
</protein>
<dbReference type="PROSITE" id="PS50213">
    <property type="entry name" value="FAS1"/>
    <property type="match status" value="2"/>
</dbReference>
<keyword evidence="5" id="KW-1185">Reference proteome</keyword>
<dbReference type="AlphaFoldDB" id="A0A8S1J3I5"/>
<dbReference type="Pfam" id="PF02469">
    <property type="entry name" value="Fasciclin"/>
    <property type="match status" value="2"/>
</dbReference>
<evidence type="ECO:0000256" key="1">
    <source>
        <dbReference type="SAM" id="MobiDB-lite"/>
    </source>
</evidence>
<proteinExistence type="predicted"/>
<dbReference type="PANTHER" id="PTHR10900:SF77">
    <property type="entry name" value="FI19380P1"/>
    <property type="match status" value="1"/>
</dbReference>
<dbReference type="PANTHER" id="PTHR10900">
    <property type="entry name" value="PERIOSTIN-RELATED"/>
    <property type="match status" value="1"/>
</dbReference>
<dbReference type="InterPro" id="IPR036378">
    <property type="entry name" value="FAS1_dom_sf"/>
</dbReference>
<organism evidence="4 5">
    <name type="scientific">Ostreobium quekettii</name>
    <dbReference type="NCBI Taxonomy" id="121088"/>
    <lineage>
        <taxon>Eukaryota</taxon>
        <taxon>Viridiplantae</taxon>
        <taxon>Chlorophyta</taxon>
        <taxon>core chlorophytes</taxon>
        <taxon>Ulvophyceae</taxon>
        <taxon>TCBD clade</taxon>
        <taxon>Bryopsidales</taxon>
        <taxon>Ostreobineae</taxon>
        <taxon>Ostreobiaceae</taxon>
        <taxon>Ostreobium</taxon>
    </lineage>
</organism>
<reference evidence="4" key="1">
    <citation type="submission" date="2020-12" db="EMBL/GenBank/DDBJ databases">
        <authorList>
            <person name="Iha C."/>
        </authorList>
    </citation>
    <scope>NUCLEOTIDE SEQUENCE</scope>
</reference>
<name>A0A8S1J3I5_9CHLO</name>
<dbReference type="SUPFAM" id="SSF82153">
    <property type="entry name" value="FAS1 domain"/>
    <property type="match status" value="2"/>
</dbReference>
<dbReference type="Gene3D" id="2.30.180.10">
    <property type="entry name" value="FAS1 domain"/>
    <property type="match status" value="2"/>
</dbReference>
<sequence>MGRTTMVTLLLGLLFVGARAQDCTPIVEAATDAGLTTLLAALEAADLVDTVVGATDLTVFAPTNDAFDAALAALGITLEDLVANKPLLTEILTYHVLTFPVFAANISEDGSYQTLLGNDSSCGVSTISASITEEGVTIIGGATNATVLITDVETCQGVVHAIDFVLLPCPVGEQPPPEGVTVTMTDAPAADEGEVCTPLLEAATDAGLTTLLAAVEAAGLVDAIQAPGLTIFAPTNDAFDSALQALGVTLDNLVADKDLLTEILLYHVLGTTVRSGDIQDTATAETLLGNDSSCGVSALTFDLTEGVVVVGGASSATVVAPDVETCTAVVHVIDFVLLPCALGEPEPVPEPEPEPGELLVPRMPRRVGD</sequence>
<dbReference type="SMART" id="SM00554">
    <property type="entry name" value="FAS1"/>
    <property type="match status" value="2"/>
</dbReference>
<dbReference type="EMBL" id="CAJHUC010001682">
    <property type="protein sequence ID" value="CAD7702001.1"/>
    <property type="molecule type" value="Genomic_DNA"/>
</dbReference>
<evidence type="ECO:0000313" key="4">
    <source>
        <dbReference type="EMBL" id="CAD7702001.1"/>
    </source>
</evidence>
<comment type="caution">
    <text evidence="4">The sequence shown here is derived from an EMBL/GenBank/DDBJ whole genome shotgun (WGS) entry which is preliminary data.</text>
</comment>
<dbReference type="InterPro" id="IPR050904">
    <property type="entry name" value="Adhesion/Biosynth-related"/>
</dbReference>
<evidence type="ECO:0000259" key="3">
    <source>
        <dbReference type="PROSITE" id="PS50213"/>
    </source>
</evidence>
<feature type="signal peptide" evidence="2">
    <location>
        <begin position="1"/>
        <end position="20"/>
    </location>
</feature>
<evidence type="ECO:0000313" key="5">
    <source>
        <dbReference type="Proteomes" id="UP000708148"/>
    </source>
</evidence>
<dbReference type="InterPro" id="IPR000782">
    <property type="entry name" value="FAS1_domain"/>
</dbReference>
<feature type="domain" description="FAS1" evidence="3">
    <location>
        <begin position="22"/>
        <end position="166"/>
    </location>
</feature>
<feature type="chain" id="PRO_5035732763" description="FAS1 domain-containing protein" evidence="2">
    <location>
        <begin position="21"/>
        <end position="369"/>
    </location>
</feature>
<dbReference type="OrthoDB" id="540756at2759"/>
<keyword evidence="2" id="KW-0732">Signal</keyword>